<comment type="caution">
    <text evidence="2">The sequence shown here is derived from an EMBL/GenBank/DDBJ whole genome shotgun (WGS) entry which is preliminary data.</text>
</comment>
<accession>A0A0F2MI31</accession>
<dbReference type="AlphaFoldDB" id="A0A0F2MI31"/>
<dbReference type="Proteomes" id="UP000033710">
    <property type="component" value="Unassembled WGS sequence"/>
</dbReference>
<feature type="region of interest" description="Disordered" evidence="1">
    <location>
        <begin position="23"/>
        <end position="56"/>
    </location>
</feature>
<feature type="compositionally biased region" description="Basic and acidic residues" evidence="1">
    <location>
        <begin position="23"/>
        <end position="33"/>
    </location>
</feature>
<reference evidence="2 3" key="2">
    <citation type="journal article" date="2015" name="Eukaryot. Cell">
        <title>Asexual propagation of a virulent clone complex in a human and feline outbreak of sporotrichosis.</title>
        <authorList>
            <person name="Teixeira Mde M."/>
            <person name="Rodrigues A.M."/>
            <person name="Tsui C.K."/>
            <person name="de Almeida L.G."/>
            <person name="Van Diepeningen A.D."/>
            <person name="van den Ende B.G."/>
            <person name="Fernandes G.F."/>
            <person name="Kano R."/>
            <person name="Hamelin R.C."/>
            <person name="Lopes-Bezerra L.M."/>
            <person name="Vasconcelos A.T."/>
            <person name="de Hoog S."/>
            <person name="de Camargo Z.P."/>
            <person name="Felipe M.S."/>
        </authorList>
    </citation>
    <scope>NUCLEOTIDE SEQUENCE [LARGE SCALE GENOMIC DNA]</scope>
    <source>
        <strain evidence="2 3">1099-18</strain>
    </source>
</reference>
<sequence>MDALLQKTVGWIHCRDAQPGVVKDRGMIGDGKKSLNSGSVLQRSNGRAATDETVDLETEDGKLEKFQRSRQMCTFRAAVH</sequence>
<evidence type="ECO:0000313" key="3">
    <source>
        <dbReference type="Proteomes" id="UP000033710"/>
    </source>
</evidence>
<organism evidence="2 3">
    <name type="scientific">Sporothrix schenckii 1099-18</name>
    <dbReference type="NCBI Taxonomy" id="1397361"/>
    <lineage>
        <taxon>Eukaryota</taxon>
        <taxon>Fungi</taxon>
        <taxon>Dikarya</taxon>
        <taxon>Ascomycota</taxon>
        <taxon>Pezizomycotina</taxon>
        <taxon>Sordariomycetes</taxon>
        <taxon>Sordariomycetidae</taxon>
        <taxon>Ophiostomatales</taxon>
        <taxon>Ophiostomataceae</taxon>
        <taxon>Sporothrix</taxon>
    </lineage>
</organism>
<proteinExistence type="predicted"/>
<protein>
    <submittedName>
        <fullName evidence="2">Uncharacterized protein</fullName>
    </submittedName>
</protein>
<gene>
    <name evidence="2" type="ORF">SPSK_08205</name>
</gene>
<evidence type="ECO:0000313" key="2">
    <source>
        <dbReference type="EMBL" id="KJR87836.1"/>
    </source>
</evidence>
<dbReference type="RefSeq" id="XP_016590512.1">
    <property type="nucleotide sequence ID" value="XM_016734843.1"/>
</dbReference>
<dbReference type="VEuPathDB" id="FungiDB:SPSK_08205"/>
<reference evidence="2 3" key="1">
    <citation type="journal article" date="2014" name="BMC Genomics">
        <title>Comparative genomics of the major fungal agents of human and animal Sporotrichosis: Sporothrix schenckii and Sporothrix brasiliensis.</title>
        <authorList>
            <person name="Teixeira M.M."/>
            <person name="de Almeida L.G."/>
            <person name="Kubitschek-Barreira P."/>
            <person name="Alves F.L."/>
            <person name="Kioshima E.S."/>
            <person name="Abadio A.K."/>
            <person name="Fernandes L."/>
            <person name="Derengowski L.S."/>
            <person name="Ferreira K.S."/>
            <person name="Souza R.C."/>
            <person name="Ruiz J.C."/>
            <person name="de Andrade N.C."/>
            <person name="Paes H.C."/>
            <person name="Nicola A.M."/>
            <person name="Albuquerque P."/>
            <person name="Gerber A.L."/>
            <person name="Martins V.P."/>
            <person name="Peconick L.D."/>
            <person name="Neto A.V."/>
            <person name="Chaucanez C.B."/>
            <person name="Silva P.A."/>
            <person name="Cunha O.L."/>
            <person name="de Oliveira F.F."/>
            <person name="dos Santos T.C."/>
            <person name="Barros A.L."/>
            <person name="Soares M.A."/>
            <person name="de Oliveira L.M."/>
            <person name="Marini M.M."/>
            <person name="Villalobos-Duno H."/>
            <person name="Cunha M.M."/>
            <person name="de Hoog S."/>
            <person name="da Silveira J.F."/>
            <person name="Henrissat B."/>
            <person name="Nino-Vega G.A."/>
            <person name="Cisalpino P.S."/>
            <person name="Mora-Montes H.M."/>
            <person name="Almeida S.R."/>
            <person name="Stajich J.E."/>
            <person name="Lopes-Bezerra L.M."/>
            <person name="Vasconcelos A.T."/>
            <person name="Felipe M.S."/>
        </authorList>
    </citation>
    <scope>NUCLEOTIDE SEQUENCE [LARGE SCALE GENOMIC DNA]</scope>
    <source>
        <strain evidence="2 3">1099-18</strain>
    </source>
</reference>
<name>A0A0F2MI31_SPOSC</name>
<feature type="compositionally biased region" description="Polar residues" evidence="1">
    <location>
        <begin position="34"/>
        <end position="47"/>
    </location>
</feature>
<dbReference type="EMBL" id="AXCR01000004">
    <property type="protein sequence ID" value="KJR87836.1"/>
    <property type="molecule type" value="Genomic_DNA"/>
</dbReference>
<evidence type="ECO:0000256" key="1">
    <source>
        <dbReference type="SAM" id="MobiDB-lite"/>
    </source>
</evidence>
<dbReference type="KEGG" id="ssck:SPSK_08205"/>
<dbReference type="GeneID" id="27670120"/>